<dbReference type="SUPFAM" id="SSF52087">
    <property type="entry name" value="CRAL/TRIO domain"/>
    <property type="match status" value="1"/>
</dbReference>
<dbReference type="Gene3D" id="3.40.525.10">
    <property type="entry name" value="CRAL-TRIO lipid binding domain"/>
    <property type="match status" value="1"/>
</dbReference>
<dbReference type="PANTHER" id="PTHR45932:SF3">
    <property type="entry name" value="PATELLIN-4-LIKE"/>
    <property type="match status" value="1"/>
</dbReference>
<dbReference type="EMBL" id="PNBA02000013">
    <property type="protein sequence ID" value="KAG6403058.1"/>
    <property type="molecule type" value="Genomic_DNA"/>
</dbReference>
<dbReference type="InterPro" id="IPR044834">
    <property type="entry name" value="PATL"/>
</dbReference>
<dbReference type="PROSITE" id="PS50191">
    <property type="entry name" value="CRAL_TRIO"/>
    <property type="match status" value="1"/>
</dbReference>
<accession>A0A8X8WXL8</accession>
<dbReference type="InterPro" id="IPR001251">
    <property type="entry name" value="CRAL-TRIO_dom"/>
</dbReference>
<dbReference type="PANTHER" id="PTHR45932">
    <property type="entry name" value="PATELLIN-1"/>
    <property type="match status" value="1"/>
</dbReference>
<dbReference type="CDD" id="cd00170">
    <property type="entry name" value="SEC14"/>
    <property type="match status" value="1"/>
</dbReference>
<comment type="caution">
    <text evidence="2">The sequence shown here is derived from an EMBL/GenBank/DDBJ whole genome shotgun (WGS) entry which is preliminary data.</text>
</comment>
<dbReference type="SMART" id="SM00516">
    <property type="entry name" value="SEC14"/>
    <property type="match status" value="1"/>
</dbReference>
<evidence type="ECO:0000313" key="3">
    <source>
        <dbReference type="Proteomes" id="UP000298416"/>
    </source>
</evidence>
<evidence type="ECO:0000259" key="1">
    <source>
        <dbReference type="PROSITE" id="PS50191"/>
    </source>
</evidence>
<keyword evidence="3" id="KW-1185">Reference proteome</keyword>
<gene>
    <name evidence="2" type="ORF">SASPL_135275</name>
</gene>
<organism evidence="2">
    <name type="scientific">Salvia splendens</name>
    <name type="common">Scarlet sage</name>
    <dbReference type="NCBI Taxonomy" id="180675"/>
    <lineage>
        <taxon>Eukaryota</taxon>
        <taxon>Viridiplantae</taxon>
        <taxon>Streptophyta</taxon>
        <taxon>Embryophyta</taxon>
        <taxon>Tracheophyta</taxon>
        <taxon>Spermatophyta</taxon>
        <taxon>Magnoliopsida</taxon>
        <taxon>eudicotyledons</taxon>
        <taxon>Gunneridae</taxon>
        <taxon>Pentapetalae</taxon>
        <taxon>asterids</taxon>
        <taxon>lamiids</taxon>
        <taxon>Lamiales</taxon>
        <taxon>Lamiaceae</taxon>
        <taxon>Nepetoideae</taxon>
        <taxon>Mentheae</taxon>
        <taxon>Salviinae</taxon>
        <taxon>Salvia</taxon>
        <taxon>Salvia subgen. Calosphace</taxon>
        <taxon>core Calosphace</taxon>
    </lineage>
</organism>
<dbReference type="Pfam" id="PF00650">
    <property type="entry name" value="CRAL_TRIO"/>
    <property type="match status" value="1"/>
</dbReference>
<feature type="domain" description="CRAL-TRIO" evidence="1">
    <location>
        <begin position="130"/>
        <end position="287"/>
    </location>
</feature>
<dbReference type="Proteomes" id="UP000298416">
    <property type="component" value="Unassembled WGS sequence"/>
</dbReference>
<proteinExistence type="predicted"/>
<evidence type="ECO:0000313" key="2">
    <source>
        <dbReference type="EMBL" id="KAG6403058.1"/>
    </source>
</evidence>
<name>A0A8X8WXL8_SALSN</name>
<dbReference type="GO" id="GO:0008289">
    <property type="term" value="F:lipid binding"/>
    <property type="evidence" value="ECO:0007669"/>
    <property type="project" value="InterPro"/>
</dbReference>
<reference evidence="2" key="1">
    <citation type="submission" date="2018-01" db="EMBL/GenBank/DDBJ databases">
        <authorList>
            <person name="Mao J.F."/>
        </authorList>
    </citation>
    <scope>NUCLEOTIDE SEQUENCE</scope>
    <source>
        <strain evidence="2">Huo1</strain>
        <tissue evidence="2">Leaf</tissue>
    </source>
</reference>
<sequence>MIIEGKLVHIATIDPESSGDDDEVDDHFIDARSRGKSLAEFRFRVEEAIKGNYLFTTNDDDDDGARLWGVEATDAAVLSKFLKAQALQGVRGLHRAAQDAAVARGLPPGRRRSGAAVGQRLVRERRRQGGAPPLLQRLGREYQRNLMSMGQQSCNEYLRWRLLCLEKGIRRLNFQSGGVDSIVQIVDMRHAGGPTTKEMKLIGKKMIALLHDHYPGIVHKNVSSYRLIINVPSWFLTLNALKLRLVTKRSKNKFIFVKQSRVTETLLKYATIENTTGSIRRAEERENDTEFTTEDKVLEAYIRANGTELIQIPVERRVRARRRLLIQDLAARKRMGEGMRNSFYIREEGRL</sequence>
<protein>
    <recommendedName>
        <fullName evidence="1">CRAL-TRIO domain-containing protein</fullName>
    </recommendedName>
</protein>
<reference evidence="2" key="2">
    <citation type="submission" date="2020-08" db="EMBL/GenBank/DDBJ databases">
        <title>Plant Genome Project.</title>
        <authorList>
            <person name="Zhang R.-G."/>
        </authorList>
    </citation>
    <scope>NUCLEOTIDE SEQUENCE</scope>
    <source>
        <strain evidence="2">Huo1</strain>
        <tissue evidence="2">Leaf</tissue>
    </source>
</reference>
<dbReference type="AlphaFoldDB" id="A0A8X8WXL8"/>
<dbReference type="InterPro" id="IPR036865">
    <property type="entry name" value="CRAL-TRIO_dom_sf"/>
</dbReference>